<evidence type="ECO:0000256" key="1">
    <source>
        <dbReference type="ARBA" id="ARBA00004496"/>
    </source>
</evidence>
<dbReference type="OrthoDB" id="9813694at2"/>
<evidence type="ECO:0000313" key="10">
    <source>
        <dbReference type="EMBL" id="SDK15536.1"/>
    </source>
</evidence>
<dbReference type="Proteomes" id="UP000199305">
    <property type="component" value="Unassembled WGS sequence"/>
</dbReference>
<dbReference type="PANTHER" id="PTHR43213">
    <property type="entry name" value="BIFUNCTIONAL DTTP/UTP PYROPHOSPHATASE/METHYLTRANSFERASE PROTEIN-RELATED"/>
    <property type="match status" value="1"/>
</dbReference>
<proteinExistence type="inferred from homology"/>
<evidence type="ECO:0000313" key="11">
    <source>
        <dbReference type="Proteomes" id="UP000199305"/>
    </source>
</evidence>
<dbReference type="HAMAP" id="MF_00528">
    <property type="entry name" value="Maf"/>
    <property type="match status" value="1"/>
</dbReference>
<keyword evidence="11" id="KW-1185">Reference proteome</keyword>
<dbReference type="EMBL" id="FNFH01000003">
    <property type="protein sequence ID" value="SDK15536.1"/>
    <property type="molecule type" value="Genomic_DNA"/>
</dbReference>
<gene>
    <name evidence="10" type="ORF">SAMN05216212_1661</name>
</gene>
<dbReference type="Gene3D" id="3.90.950.10">
    <property type="match status" value="1"/>
</dbReference>
<evidence type="ECO:0000256" key="7">
    <source>
        <dbReference type="ARBA" id="ARBA00060749"/>
    </source>
</evidence>
<protein>
    <recommendedName>
        <fullName evidence="8 9">7-methyl-GTP pyrophosphatase</fullName>
        <shortName evidence="9">m(7)GTP pyrophosphatase</shortName>
        <ecNumber evidence="9">3.6.1.-</ecNumber>
    </recommendedName>
</protein>
<dbReference type="STRING" id="658219.SAMN05216212_1661"/>
<dbReference type="NCBIfam" id="TIGR00172">
    <property type="entry name" value="maf"/>
    <property type="match status" value="1"/>
</dbReference>
<dbReference type="SUPFAM" id="SSF52972">
    <property type="entry name" value="ITPase-like"/>
    <property type="match status" value="1"/>
</dbReference>
<dbReference type="PIRSF" id="PIRSF006305">
    <property type="entry name" value="Maf"/>
    <property type="match status" value="1"/>
</dbReference>
<evidence type="ECO:0000256" key="3">
    <source>
        <dbReference type="ARBA" id="ARBA00022801"/>
    </source>
</evidence>
<dbReference type="AlphaFoldDB" id="A0A1G8ZKD3"/>
<feature type="site" description="Important for substrate specificity" evidence="9">
    <location>
        <position position="13"/>
    </location>
</feature>
<dbReference type="InterPro" id="IPR003697">
    <property type="entry name" value="Maf-like"/>
</dbReference>
<organism evidence="10 11">
    <name type="scientific">Microbulbifer yueqingensis</name>
    <dbReference type="NCBI Taxonomy" id="658219"/>
    <lineage>
        <taxon>Bacteria</taxon>
        <taxon>Pseudomonadati</taxon>
        <taxon>Pseudomonadota</taxon>
        <taxon>Gammaproteobacteria</taxon>
        <taxon>Cellvibrionales</taxon>
        <taxon>Microbulbiferaceae</taxon>
        <taxon>Microbulbifer</taxon>
    </lineage>
</organism>
<comment type="function">
    <text evidence="6 9">Nucleoside triphosphate pyrophosphatase that hydrolyzes 7-methyl-GTP (m(7)GTP). May have a dual role in cell division arrest and in preventing the incorporation of modified nucleotides into cellular nucleic acids.</text>
</comment>
<feature type="active site" description="Proton acceptor" evidence="9">
    <location>
        <position position="70"/>
    </location>
</feature>
<comment type="catalytic activity">
    <reaction evidence="5 9">
        <text>N(7)-methyl-GTP + H2O = N(7)-methyl-GMP + diphosphate + H(+)</text>
        <dbReference type="Rhea" id="RHEA:58744"/>
        <dbReference type="ChEBI" id="CHEBI:15377"/>
        <dbReference type="ChEBI" id="CHEBI:15378"/>
        <dbReference type="ChEBI" id="CHEBI:33019"/>
        <dbReference type="ChEBI" id="CHEBI:58285"/>
        <dbReference type="ChEBI" id="CHEBI:87133"/>
    </reaction>
</comment>
<comment type="cofactor">
    <cofactor evidence="9">
        <name>a divalent metal cation</name>
        <dbReference type="ChEBI" id="CHEBI:60240"/>
    </cofactor>
</comment>
<dbReference type="GO" id="GO:0047429">
    <property type="term" value="F:nucleoside triphosphate diphosphatase activity"/>
    <property type="evidence" value="ECO:0007669"/>
    <property type="project" value="InterPro"/>
</dbReference>
<dbReference type="EC" id="3.6.1.-" evidence="9"/>
<dbReference type="RefSeq" id="WP_091511762.1">
    <property type="nucleotide sequence ID" value="NZ_FNFH01000003.1"/>
</dbReference>
<dbReference type="GO" id="GO:0009117">
    <property type="term" value="P:nucleotide metabolic process"/>
    <property type="evidence" value="ECO:0007669"/>
    <property type="project" value="UniProtKB-KW"/>
</dbReference>
<keyword evidence="3 9" id="KW-0378">Hydrolase</keyword>
<comment type="subcellular location">
    <subcellularLocation>
        <location evidence="1 9">Cytoplasm</location>
    </subcellularLocation>
</comment>
<evidence type="ECO:0000256" key="2">
    <source>
        <dbReference type="ARBA" id="ARBA00022490"/>
    </source>
</evidence>
<dbReference type="InterPro" id="IPR029001">
    <property type="entry name" value="ITPase-like_fam"/>
</dbReference>
<name>A0A1G8ZKD3_9GAMM</name>
<comment type="similarity">
    <text evidence="7 9">Belongs to the Maf family. YceF subfamily.</text>
</comment>
<dbReference type="CDD" id="cd00555">
    <property type="entry name" value="Maf"/>
    <property type="match status" value="1"/>
</dbReference>
<evidence type="ECO:0000256" key="9">
    <source>
        <dbReference type="HAMAP-Rule" id="MF_00528"/>
    </source>
</evidence>
<keyword evidence="4 9" id="KW-0546">Nucleotide metabolism</keyword>
<dbReference type="PANTHER" id="PTHR43213:SF10">
    <property type="entry name" value="7-METHYL-GTP PYROPHOSPHATASE"/>
    <property type="match status" value="1"/>
</dbReference>
<evidence type="ECO:0000256" key="6">
    <source>
        <dbReference type="ARBA" id="ARBA00053369"/>
    </source>
</evidence>
<reference evidence="11" key="1">
    <citation type="submission" date="2016-10" db="EMBL/GenBank/DDBJ databases">
        <authorList>
            <person name="Varghese N."/>
            <person name="Submissions S."/>
        </authorList>
    </citation>
    <scope>NUCLEOTIDE SEQUENCE [LARGE SCALE GENOMIC DNA]</scope>
    <source>
        <strain evidence="11">CGMCC 1.10658</strain>
    </source>
</reference>
<sequence length="199" mass="21681">MAHPLILASSSQYRRALLNQLGLTFESASPHINEAALEGEPARDLAARLARQKALALAERFPQGIIIGSDQVAECGGRTLGKPGSPERAVEQLMACSGKRVHFHTGVSVLDATSGRQLAEVEQFDVVFRSLREDQIRYYVEQENPVDCAGSFKVEGLGIALFEKMEGTDYNSLIGLPLIRLISMLRQFDIDVLGPAATD</sequence>
<evidence type="ECO:0000256" key="8">
    <source>
        <dbReference type="ARBA" id="ARBA00068163"/>
    </source>
</evidence>
<dbReference type="FunFam" id="3.90.950.10:FF:000005">
    <property type="entry name" value="7-methyl-GTP pyrophosphatase"/>
    <property type="match status" value="1"/>
</dbReference>
<evidence type="ECO:0000256" key="4">
    <source>
        <dbReference type="ARBA" id="ARBA00023080"/>
    </source>
</evidence>
<feature type="site" description="Important for substrate specificity" evidence="9">
    <location>
        <position position="155"/>
    </location>
</feature>
<keyword evidence="2 9" id="KW-0963">Cytoplasm</keyword>
<dbReference type="GO" id="GO:0005737">
    <property type="term" value="C:cytoplasm"/>
    <property type="evidence" value="ECO:0007669"/>
    <property type="project" value="UniProtKB-SubCell"/>
</dbReference>
<dbReference type="Pfam" id="PF02545">
    <property type="entry name" value="Maf"/>
    <property type="match status" value="1"/>
</dbReference>
<feature type="site" description="Important for substrate specificity" evidence="9">
    <location>
        <position position="71"/>
    </location>
</feature>
<comment type="caution">
    <text evidence="9">Lacks conserved residue(s) required for the propagation of feature annotation.</text>
</comment>
<evidence type="ECO:0000256" key="5">
    <source>
        <dbReference type="ARBA" id="ARBA00050213"/>
    </source>
</evidence>
<accession>A0A1G8ZKD3</accession>